<dbReference type="KEGG" id="malb:109952511"/>
<keyword evidence="9" id="KW-0804">Transcription</keyword>
<dbReference type="Ensembl" id="ENSMALT00000010648.1">
    <property type="protein sequence ID" value="ENSMALP00000010425.1"/>
    <property type="gene ID" value="ENSMALG00000007422.1"/>
</dbReference>
<protein>
    <recommendedName>
        <fullName evidence="13">C2H2-type domain-containing protein</fullName>
    </recommendedName>
</protein>
<dbReference type="GO" id="GO:0005634">
    <property type="term" value="C:nucleus"/>
    <property type="evidence" value="ECO:0007669"/>
    <property type="project" value="UniProtKB-SubCell"/>
</dbReference>
<feature type="region of interest" description="Disordered" evidence="12">
    <location>
        <begin position="72"/>
        <end position="93"/>
    </location>
</feature>
<dbReference type="PROSITE" id="PS50157">
    <property type="entry name" value="ZINC_FINGER_C2H2_2"/>
    <property type="match status" value="6"/>
</dbReference>
<accession>A0A3Q3J1R5</accession>
<dbReference type="GO" id="GO:0008270">
    <property type="term" value="F:zinc ion binding"/>
    <property type="evidence" value="ECO:0007669"/>
    <property type="project" value="UniProtKB-KW"/>
</dbReference>
<feature type="domain" description="C2H2-type" evidence="13">
    <location>
        <begin position="243"/>
        <end position="270"/>
    </location>
</feature>
<dbReference type="FunFam" id="3.30.160.60:FF:002343">
    <property type="entry name" value="Zinc finger protein 33A"/>
    <property type="match status" value="1"/>
</dbReference>
<evidence type="ECO:0000256" key="12">
    <source>
        <dbReference type="SAM" id="MobiDB-lite"/>
    </source>
</evidence>
<evidence type="ECO:0000256" key="3">
    <source>
        <dbReference type="ARBA" id="ARBA00022723"/>
    </source>
</evidence>
<evidence type="ECO:0000256" key="9">
    <source>
        <dbReference type="ARBA" id="ARBA00023163"/>
    </source>
</evidence>
<dbReference type="FunFam" id="3.30.160.60:FF:000446">
    <property type="entry name" value="Zinc finger protein"/>
    <property type="match status" value="1"/>
</dbReference>
<evidence type="ECO:0000256" key="1">
    <source>
        <dbReference type="ARBA" id="ARBA00004123"/>
    </source>
</evidence>
<dbReference type="Pfam" id="PF00096">
    <property type="entry name" value="zf-C2H2"/>
    <property type="match status" value="5"/>
</dbReference>
<name>A0A3Q3J1R5_MONAL</name>
<evidence type="ECO:0000313" key="15">
    <source>
        <dbReference type="Proteomes" id="UP000261600"/>
    </source>
</evidence>
<dbReference type="GO" id="GO:0045595">
    <property type="term" value="P:regulation of cell differentiation"/>
    <property type="evidence" value="ECO:0007669"/>
    <property type="project" value="UniProtKB-ARBA"/>
</dbReference>
<keyword evidence="10" id="KW-0539">Nucleus</keyword>
<feature type="region of interest" description="Disordered" evidence="12">
    <location>
        <begin position="126"/>
        <end position="162"/>
    </location>
</feature>
<sequence>MSTINFLRAFVNQRLTVVVEEIIGMFSKTITEYEEEIDRQRRLLGAEQVPGIKITLTTQTGESQVIQPLTVSAKVPSEQQDSSPSLHQDSGETLCIKEEPEDVWESEVEEQFQGPEEAEITFPSISVKSEDDEEKPQSSQLHQRPMEERTETDRAASRPAGQIKARVVGGDCEVLEPVTDLDVAGFLKATSDGQFFLSQCFKMETEVLNDDWNQLTKSQPSSNTLKYHQTTAHERSLCQDDLYKCPACSKTFKHNTALQRHITCHTGEKPFDCTECGKTFRQKGGLHIHMRKHTGEKPFGCPVCGKNFTQSGTLAVHVRIHTGEKPFTCSVCKKRYSERGTLVRHMRVHTGEKPFTCSLCGKSFSEKGNLNKHMRIHTGEKPFSCSECEKKFSFLSHLKNHKCPHTKSIEAVQQALQRECAKGMVQLTRCML</sequence>
<keyword evidence="8" id="KW-0238">DNA-binding</keyword>
<comment type="subcellular location">
    <subcellularLocation>
        <location evidence="1">Nucleus</location>
    </subcellularLocation>
</comment>
<evidence type="ECO:0000256" key="11">
    <source>
        <dbReference type="PROSITE-ProRule" id="PRU00042"/>
    </source>
</evidence>
<dbReference type="SMART" id="SM00355">
    <property type="entry name" value="ZnF_C2H2"/>
    <property type="match status" value="6"/>
</dbReference>
<dbReference type="Proteomes" id="UP000261600">
    <property type="component" value="Unplaced"/>
</dbReference>
<dbReference type="GO" id="GO:0000122">
    <property type="term" value="P:negative regulation of transcription by RNA polymerase II"/>
    <property type="evidence" value="ECO:0007669"/>
    <property type="project" value="UniProtKB-ARBA"/>
</dbReference>
<keyword evidence="5 11" id="KW-0863">Zinc-finger</keyword>
<feature type="domain" description="C2H2-type" evidence="13">
    <location>
        <begin position="355"/>
        <end position="382"/>
    </location>
</feature>
<dbReference type="GO" id="GO:0000981">
    <property type="term" value="F:DNA-binding transcription factor activity, RNA polymerase II-specific"/>
    <property type="evidence" value="ECO:0007669"/>
    <property type="project" value="TreeGrafter"/>
</dbReference>
<evidence type="ECO:0000256" key="5">
    <source>
        <dbReference type="ARBA" id="ARBA00022771"/>
    </source>
</evidence>
<dbReference type="RefSeq" id="XP_020443285.1">
    <property type="nucleotide sequence ID" value="XM_020587629.1"/>
</dbReference>
<dbReference type="SUPFAM" id="SSF57667">
    <property type="entry name" value="beta-beta-alpha zinc fingers"/>
    <property type="match status" value="3"/>
</dbReference>
<feature type="compositionally biased region" description="Basic and acidic residues" evidence="12">
    <location>
        <begin position="144"/>
        <end position="156"/>
    </location>
</feature>
<dbReference type="FunFam" id="3.30.160.60:FF:000624">
    <property type="entry name" value="zinc finger protein 697"/>
    <property type="match status" value="1"/>
</dbReference>
<feature type="compositionally biased region" description="Polar residues" evidence="12">
    <location>
        <begin position="77"/>
        <end position="88"/>
    </location>
</feature>
<feature type="domain" description="C2H2-type" evidence="13">
    <location>
        <begin position="299"/>
        <end position="326"/>
    </location>
</feature>
<evidence type="ECO:0000256" key="8">
    <source>
        <dbReference type="ARBA" id="ARBA00023125"/>
    </source>
</evidence>
<dbReference type="PANTHER" id="PTHR24394">
    <property type="entry name" value="ZINC FINGER PROTEIN"/>
    <property type="match status" value="1"/>
</dbReference>
<reference evidence="14" key="1">
    <citation type="submission" date="2025-08" db="UniProtKB">
        <authorList>
            <consortium name="Ensembl"/>
        </authorList>
    </citation>
    <scope>IDENTIFICATION</scope>
</reference>
<evidence type="ECO:0000256" key="6">
    <source>
        <dbReference type="ARBA" id="ARBA00022833"/>
    </source>
</evidence>
<keyword evidence="15" id="KW-1185">Reference proteome</keyword>
<keyword evidence="6" id="KW-0862">Zinc</keyword>
<organism evidence="14 15">
    <name type="scientific">Monopterus albus</name>
    <name type="common">Swamp eel</name>
    <dbReference type="NCBI Taxonomy" id="43700"/>
    <lineage>
        <taxon>Eukaryota</taxon>
        <taxon>Metazoa</taxon>
        <taxon>Chordata</taxon>
        <taxon>Craniata</taxon>
        <taxon>Vertebrata</taxon>
        <taxon>Euteleostomi</taxon>
        <taxon>Actinopterygii</taxon>
        <taxon>Neopterygii</taxon>
        <taxon>Teleostei</taxon>
        <taxon>Neoteleostei</taxon>
        <taxon>Acanthomorphata</taxon>
        <taxon>Anabantaria</taxon>
        <taxon>Synbranchiformes</taxon>
        <taxon>Synbranchidae</taxon>
        <taxon>Monopterus</taxon>
    </lineage>
</organism>
<dbReference type="AlphaFoldDB" id="A0A3Q3J1R5"/>
<feature type="domain" description="C2H2-type" evidence="13">
    <location>
        <begin position="383"/>
        <end position="410"/>
    </location>
</feature>
<comment type="similarity">
    <text evidence="2">Belongs to the krueppel C2H2-type zinc-finger protein family.</text>
</comment>
<evidence type="ECO:0000256" key="4">
    <source>
        <dbReference type="ARBA" id="ARBA00022737"/>
    </source>
</evidence>
<evidence type="ECO:0000259" key="13">
    <source>
        <dbReference type="PROSITE" id="PS50157"/>
    </source>
</evidence>
<keyword evidence="7" id="KW-0805">Transcription regulation</keyword>
<dbReference type="InterPro" id="IPR013087">
    <property type="entry name" value="Znf_C2H2_type"/>
</dbReference>
<proteinExistence type="inferred from homology"/>
<keyword evidence="4" id="KW-0677">Repeat</keyword>
<dbReference type="InterPro" id="IPR036236">
    <property type="entry name" value="Znf_C2H2_sf"/>
</dbReference>
<dbReference type="FunFam" id="3.30.160.60:FF:000912">
    <property type="entry name" value="Zinc finger protein 660"/>
    <property type="match status" value="1"/>
</dbReference>
<evidence type="ECO:0000256" key="7">
    <source>
        <dbReference type="ARBA" id="ARBA00023015"/>
    </source>
</evidence>
<dbReference type="PANTHER" id="PTHR24394:SF44">
    <property type="entry name" value="ZINC FINGER PROTEIN 271-LIKE"/>
    <property type="match status" value="1"/>
</dbReference>
<keyword evidence="3" id="KW-0479">Metal-binding</keyword>
<evidence type="ECO:0000313" key="14">
    <source>
        <dbReference type="Ensembl" id="ENSMALP00000010425.1"/>
    </source>
</evidence>
<dbReference type="GeneID" id="109952511"/>
<dbReference type="FunFam" id="3.30.160.60:FF:001480">
    <property type="entry name" value="Si:cabz01071911.3"/>
    <property type="match status" value="1"/>
</dbReference>
<dbReference type="Gene3D" id="3.30.160.60">
    <property type="entry name" value="Classic Zinc Finger"/>
    <property type="match status" value="6"/>
</dbReference>
<dbReference type="GO" id="GO:0003677">
    <property type="term" value="F:DNA binding"/>
    <property type="evidence" value="ECO:0007669"/>
    <property type="project" value="UniProtKB-KW"/>
</dbReference>
<feature type="domain" description="C2H2-type" evidence="13">
    <location>
        <begin position="327"/>
        <end position="354"/>
    </location>
</feature>
<evidence type="ECO:0000256" key="2">
    <source>
        <dbReference type="ARBA" id="ARBA00006991"/>
    </source>
</evidence>
<feature type="domain" description="C2H2-type" evidence="13">
    <location>
        <begin position="271"/>
        <end position="298"/>
    </location>
</feature>
<dbReference type="OrthoDB" id="9439903at2759"/>
<dbReference type="PROSITE" id="PS00028">
    <property type="entry name" value="ZINC_FINGER_C2H2_1"/>
    <property type="match status" value="6"/>
</dbReference>
<reference evidence="14" key="2">
    <citation type="submission" date="2025-09" db="UniProtKB">
        <authorList>
            <consortium name="Ensembl"/>
        </authorList>
    </citation>
    <scope>IDENTIFICATION</scope>
</reference>
<evidence type="ECO:0000256" key="10">
    <source>
        <dbReference type="ARBA" id="ARBA00023242"/>
    </source>
</evidence>